<evidence type="ECO:0000313" key="5">
    <source>
        <dbReference type="EMBL" id="TCO16788.1"/>
    </source>
</evidence>
<feature type="domain" description="HTH luxR-type" evidence="4">
    <location>
        <begin position="862"/>
        <end position="927"/>
    </location>
</feature>
<dbReference type="SUPFAM" id="SSF46894">
    <property type="entry name" value="C-terminal effector domain of the bipartite response regulators"/>
    <property type="match status" value="1"/>
</dbReference>
<dbReference type="InterPro" id="IPR000792">
    <property type="entry name" value="Tscrpt_reg_LuxR_C"/>
</dbReference>
<dbReference type="SUPFAM" id="SSF52540">
    <property type="entry name" value="P-loop containing nucleoside triphosphate hydrolases"/>
    <property type="match status" value="1"/>
</dbReference>
<organism evidence="5 6">
    <name type="scientific">Kribbella orskensis</name>
    <dbReference type="NCBI Taxonomy" id="2512216"/>
    <lineage>
        <taxon>Bacteria</taxon>
        <taxon>Bacillati</taxon>
        <taxon>Actinomycetota</taxon>
        <taxon>Actinomycetes</taxon>
        <taxon>Propionibacteriales</taxon>
        <taxon>Kribbellaceae</taxon>
        <taxon>Kribbella</taxon>
    </lineage>
</organism>
<keyword evidence="2" id="KW-0238">DNA-binding</keyword>
<dbReference type="PROSITE" id="PS50043">
    <property type="entry name" value="HTH_LUXR_2"/>
    <property type="match status" value="1"/>
</dbReference>
<dbReference type="Gene3D" id="3.40.50.300">
    <property type="entry name" value="P-loop containing nucleotide triphosphate hydrolases"/>
    <property type="match status" value="1"/>
</dbReference>
<gene>
    <name evidence="5" type="ORF">EV644_116162</name>
</gene>
<dbReference type="InterPro" id="IPR059106">
    <property type="entry name" value="WHD_MalT"/>
</dbReference>
<evidence type="ECO:0000256" key="3">
    <source>
        <dbReference type="ARBA" id="ARBA00023163"/>
    </source>
</evidence>
<dbReference type="Pfam" id="PF00196">
    <property type="entry name" value="GerE"/>
    <property type="match status" value="1"/>
</dbReference>
<dbReference type="PANTHER" id="PTHR44688">
    <property type="entry name" value="DNA-BINDING TRANSCRIPTIONAL ACTIVATOR DEVR_DOSR"/>
    <property type="match status" value="1"/>
</dbReference>
<dbReference type="InterPro" id="IPR016032">
    <property type="entry name" value="Sig_transdc_resp-reg_C-effctor"/>
</dbReference>
<dbReference type="InterPro" id="IPR041617">
    <property type="entry name" value="TPR_MalT"/>
</dbReference>
<reference evidence="5 6" key="1">
    <citation type="journal article" date="2015" name="Stand. Genomic Sci.">
        <title>Genomic Encyclopedia of Bacterial and Archaeal Type Strains, Phase III: the genomes of soil and plant-associated and newly described type strains.</title>
        <authorList>
            <person name="Whitman W.B."/>
            <person name="Woyke T."/>
            <person name="Klenk H.P."/>
            <person name="Zhou Y."/>
            <person name="Lilburn T.G."/>
            <person name="Beck B.J."/>
            <person name="De Vos P."/>
            <person name="Vandamme P."/>
            <person name="Eisen J.A."/>
            <person name="Garrity G."/>
            <person name="Hugenholtz P."/>
            <person name="Kyrpides N.C."/>
        </authorList>
    </citation>
    <scope>NUCLEOTIDE SEQUENCE [LARGE SCALE GENOMIC DNA]</scope>
    <source>
        <strain evidence="5 6">VKM Ac-2538</strain>
    </source>
</reference>
<dbReference type="Pfam" id="PF25873">
    <property type="entry name" value="WHD_MalT"/>
    <property type="match status" value="1"/>
</dbReference>
<dbReference type="Gene3D" id="1.10.10.10">
    <property type="entry name" value="Winged helix-like DNA-binding domain superfamily/Winged helix DNA-binding domain"/>
    <property type="match status" value="1"/>
</dbReference>
<dbReference type="PANTHER" id="PTHR44688:SF16">
    <property type="entry name" value="DNA-BINDING TRANSCRIPTIONAL ACTIVATOR DEVR_DOSR"/>
    <property type="match status" value="1"/>
</dbReference>
<dbReference type="Pfam" id="PF13191">
    <property type="entry name" value="AAA_16"/>
    <property type="match status" value="1"/>
</dbReference>
<protein>
    <submittedName>
        <fullName evidence="5">LuxR family maltose regulon positive regulatory protein</fullName>
    </submittedName>
</protein>
<dbReference type="SUPFAM" id="SSF48452">
    <property type="entry name" value="TPR-like"/>
    <property type="match status" value="1"/>
</dbReference>
<sequence>MVSGAIAGDLPLSGRWAYADRMPVLGTKLHLPSPRRRLVQRARLTDQLRADGGEGPRLVLVVAPAGFGKTTLLAQWLAAAEPSQRRVAWLALDLGDADLRRFLTHLVAAIQTAEPEAGIEALALLEAGGTTPTDAVLVSLINDLDVLAGPTVVALDDYHVIDGAAVHEAVTFLLDNLPPQVTLAMATRADPPLPLSRLRARGELLEVRAADLRFTTDEAEVFLNEVMGLQLEPALVAALEARTEGWAAGLQLAALSARTHAGADGSGDVAGFVDAFSGSHRFVLDYLVEEVLDRQRDEVRAFLLDTSVLDQLTGGLCDALTGRSDGQPMLETLERENLFVVPLDDERRWYRYHHLFADALRARLGARHTDRVGELHAAASRWLAENGLLADAVQHAIASGDHEHTADLVELTVADLRRRRQDRTLRDWLVALPDDVVRRRPLLATHVGWSRLSEGDFDGVEAWLDAAEAGLDTTPPSTIPTAGSLAEAVRDREGDVRSLPAMIAVYRASVAQARGDVDGTVSHARRALALAGPEDHFPRGAAAGFVGLAAWAAGDLGTAVDTFTKAVAGLHAAGMVADELGATVVLANMWLARGRPVEACRLYERALAAAESRPGPVLSTTGDLHVGLADVLREQGHLEAAAGHLEAARELGDRASLLENRHRWYAAKAALLQAKGDLDGAIAMLDQAEPLFLPGYFPDVRPIAATRARVRIHQGRLDDARAWARERGVAATDPPTYLAEYDQLTLARLLVAEGVAREAIDLLDRVLDAARAAGRDGSLVEASLVRALAHHANGDADSAAADLAAALTDGVPAGYCRLFLDEGQPMAELLGQVARAAAHDVRTHAEHLLAAAQRPSAPAIARPASEEVLSDRELAVLRLLATELSGPEIARQLFVSVNTLRTHTKHIFTKLDVNTRHAAVRRAADLGLL</sequence>
<dbReference type="EMBL" id="SLWM01000016">
    <property type="protein sequence ID" value="TCO16788.1"/>
    <property type="molecule type" value="Genomic_DNA"/>
</dbReference>
<name>A0ABY2BF63_9ACTN</name>
<dbReference type="InterPro" id="IPR011990">
    <property type="entry name" value="TPR-like_helical_dom_sf"/>
</dbReference>
<dbReference type="SMART" id="SM00421">
    <property type="entry name" value="HTH_LUXR"/>
    <property type="match status" value="1"/>
</dbReference>
<keyword evidence="6" id="KW-1185">Reference proteome</keyword>
<comment type="caution">
    <text evidence="5">The sequence shown here is derived from an EMBL/GenBank/DDBJ whole genome shotgun (WGS) entry which is preliminary data.</text>
</comment>
<keyword evidence="3" id="KW-0804">Transcription</keyword>
<dbReference type="Proteomes" id="UP000295818">
    <property type="component" value="Unassembled WGS sequence"/>
</dbReference>
<dbReference type="Pfam" id="PF17874">
    <property type="entry name" value="TPR_MalT"/>
    <property type="match status" value="1"/>
</dbReference>
<evidence type="ECO:0000313" key="6">
    <source>
        <dbReference type="Proteomes" id="UP000295818"/>
    </source>
</evidence>
<dbReference type="PRINTS" id="PR00038">
    <property type="entry name" value="HTHLUXR"/>
</dbReference>
<dbReference type="CDD" id="cd06170">
    <property type="entry name" value="LuxR_C_like"/>
    <property type="match status" value="1"/>
</dbReference>
<dbReference type="Gene3D" id="1.25.40.10">
    <property type="entry name" value="Tetratricopeptide repeat domain"/>
    <property type="match status" value="1"/>
</dbReference>
<keyword evidence="1" id="KW-0805">Transcription regulation</keyword>
<dbReference type="InterPro" id="IPR027417">
    <property type="entry name" value="P-loop_NTPase"/>
</dbReference>
<evidence type="ECO:0000256" key="2">
    <source>
        <dbReference type="ARBA" id="ARBA00023125"/>
    </source>
</evidence>
<accession>A0ABY2BF63</accession>
<proteinExistence type="predicted"/>
<dbReference type="InterPro" id="IPR036388">
    <property type="entry name" value="WH-like_DNA-bd_sf"/>
</dbReference>
<evidence type="ECO:0000259" key="4">
    <source>
        <dbReference type="PROSITE" id="PS50043"/>
    </source>
</evidence>
<dbReference type="InterPro" id="IPR041664">
    <property type="entry name" value="AAA_16"/>
</dbReference>
<evidence type="ECO:0000256" key="1">
    <source>
        <dbReference type="ARBA" id="ARBA00023015"/>
    </source>
</evidence>